<protein>
    <submittedName>
        <fullName evidence="2">Uncharacterized protein</fullName>
    </submittedName>
</protein>
<dbReference type="EMBL" id="AP026966">
    <property type="protein sequence ID" value="BDT60442.1"/>
    <property type="molecule type" value="Genomic_DNA"/>
</dbReference>
<dbReference type="SUPFAM" id="SSF51445">
    <property type="entry name" value="(Trans)glycosidases"/>
    <property type="match status" value="1"/>
</dbReference>
<evidence type="ECO:0000313" key="3">
    <source>
        <dbReference type="Proteomes" id="UP001163336"/>
    </source>
</evidence>
<dbReference type="RefSeq" id="WP_281909571.1">
    <property type="nucleotide sequence ID" value="NZ_AP026966.1"/>
</dbReference>
<gene>
    <name evidence="2" type="ORF">MasN3_39360</name>
</gene>
<evidence type="ECO:0000313" key="2">
    <source>
        <dbReference type="EMBL" id="BDT60442.1"/>
    </source>
</evidence>
<sequence length="310" mass="34593">MKHTLACLALMLACACGAAHASDAAAPRAIWTWEEDSSAMLQQPAATERAIAFLKTKSVQTVFLYADAFGGGNPIVSNPAQYRRLVRRLHASDLRVYALLGSAYLHTERYVLPRHHADAVAMLQRVLDYNRTAAPEERFDGVNVDIEPHILPEWSARKMELLAGFLDMSDALMRTVRASGQSLPVGPAIPFWLDGIQLEWKGRRKPVSQHVQDTYDYVALMDYRDRAEGGDGIVSHAMDELQYGEAIGRRVLIGVETMPNAIKKVSFHHLREPDLERELDETRAAVGSMPSFGGFVVHHYGSYHKWLGLD</sequence>
<feature type="signal peptide" evidence="1">
    <location>
        <begin position="1"/>
        <end position="21"/>
    </location>
</feature>
<feature type="chain" id="PRO_5046339441" evidence="1">
    <location>
        <begin position="22"/>
        <end position="310"/>
    </location>
</feature>
<evidence type="ECO:0000256" key="1">
    <source>
        <dbReference type="SAM" id="SignalP"/>
    </source>
</evidence>
<reference evidence="2" key="1">
    <citation type="submission" date="2022-11" db="EMBL/GenBank/DDBJ databases">
        <title>Isolation and characterization of PLA-degrading bacterium Massilia sp. from Antarctic soil.</title>
        <authorList>
            <person name="Sato K."/>
            <person name="Gomez-Fuentes C."/>
            <person name="Ahmad S.A."/>
            <person name="Zulkharnain A."/>
        </authorList>
    </citation>
    <scope>NUCLEOTIDE SEQUENCE</scope>
    <source>
        <strain evidence="2">N-3</strain>
    </source>
</reference>
<dbReference type="PROSITE" id="PS51257">
    <property type="entry name" value="PROKAR_LIPOPROTEIN"/>
    <property type="match status" value="1"/>
</dbReference>
<name>A0ABM8CB15_9BURK</name>
<dbReference type="Proteomes" id="UP001163336">
    <property type="component" value="Chromosome"/>
</dbReference>
<proteinExistence type="predicted"/>
<accession>A0ABM8CB15</accession>
<keyword evidence="1" id="KW-0732">Signal</keyword>
<organism evidence="2 3">
    <name type="scientific">Massilia varians</name>
    <dbReference type="NCBI Taxonomy" id="457921"/>
    <lineage>
        <taxon>Bacteria</taxon>
        <taxon>Pseudomonadati</taxon>
        <taxon>Pseudomonadota</taxon>
        <taxon>Betaproteobacteria</taxon>
        <taxon>Burkholderiales</taxon>
        <taxon>Oxalobacteraceae</taxon>
        <taxon>Telluria group</taxon>
        <taxon>Massilia</taxon>
    </lineage>
</organism>
<keyword evidence="3" id="KW-1185">Reference proteome</keyword>
<dbReference type="InterPro" id="IPR017853">
    <property type="entry name" value="GH"/>
</dbReference>